<dbReference type="RefSeq" id="XP_056555299.1">
    <property type="nucleotide sequence ID" value="XM_056699886.1"/>
</dbReference>
<dbReference type="GeneID" id="81439065"/>
<sequence length="654" mass="73776">MAPTKMPLRADEEQGKKDDDHRMSDPTRFRPLQKSRIPRPRRLIAVLVTLFLLYEFFKHMPTDLAPAAERYNPKIAALKHQNPTPLESVQSPTPPKVHISPEINIDHKEQAERAYDGKIHFYELAQSLPRKPRPATLASEVVLFAAASLHSVSDMLPLACRMASKRLTHVHFVLMGKEEVSIDGIKQVNGIRDPECPITWHDSRPDRAPDSTHARLEMSVAGGFEILQAFIAPEVIITQSRDWEESFFWNGLQTHKKASDTPHIALPAPSINLMWMAHIESTALRAWNDVHVDMLVHASESSSSLIRLIRSLDAADYLGTEPSLTIELPPWTDTDLLESLQNLDGLSQLKGRITLRRRIQPHDMDPVESSLRTVESFYPLNPRVSHLLMLSPQTELAPSFYHYLKYSILFYKQSARAQQGASRLLGISLELPSVKPTSESESFTPPVQRSSDSTRDPKQENIPSFLWQMPNSNAALYFGDKWAELHSFVSSRLAIPEATAGIASRDKLISTKYPAFMEYLLEMIRAKGYYMIYPSFPGRTASPLATVHTDLYHPPEEFAHGADPKQPNGIGGLSAENPLDRAHTIMPLLDTFELGQSLLESVPLLSYDAERLTEEMFLKQTMDYAKEFRTRYGTCSHGEDFGDDPSAHLFCLNV</sequence>
<evidence type="ECO:0000313" key="3">
    <source>
        <dbReference type="Proteomes" id="UP001147782"/>
    </source>
</evidence>
<comment type="caution">
    <text evidence="2">The sequence shown here is derived from an EMBL/GenBank/DDBJ whole genome shotgun (WGS) entry which is preliminary data.</text>
</comment>
<feature type="compositionally biased region" description="Basic and acidic residues" evidence="1">
    <location>
        <begin position="8"/>
        <end position="28"/>
    </location>
</feature>
<keyword evidence="3" id="KW-1185">Reference proteome</keyword>
<reference evidence="2" key="2">
    <citation type="journal article" date="2023" name="IMA Fungus">
        <title>Comparative genomic study of the Penicillium genus elucidates a diverse pangenome and 15 lateral gene transfer events.</title>
        <authorList>
            <person name="Petersen C."/>
            <person name="Sorensen T."/>
            <person name="Nielsen M.R."/>
            <person name="Sondergaard T.E."/>
            <person name="Sorensen J.L."/>
            <person name="Fitzpatrick D.A."/>
            <person name="Frisvad J.C."/>
            <person name="Nielsen K.L."/>
        </authorList>
    </citation>
    <scope>NUCLEOTIDE SEQUENCE</scope>
    <source>
        <strain evidence="2">IBT 29864</strain>
    </source>
</reference>
<dbReference type="OrthoDB" id="5397682at2759"/>
<dbReference type="PANTHER" id="PTHR33604">
    <property type="entry name" value="OSJNBA0004B13.7 PROTEIN"/>
    <property type="match status" value="1"/>
</dbReference>
<dbReference type="Proteomes" id="UP001147782">
    <property type="component" value="Unassembled WGS sequence"/>
</dbReference>
<accession>A0A9W9S2U0</accession>
<gene>
    <name evidence="2" type="ORF">N7496_006957</name>
</gene>
<feature type="region of interest" description="Disordered" evidence="1">
    <location>
        <begin position="435"/>
        <end position="460"/>
    </location>
</feature>
<dbReference type="EMBL" id="JAPZBS010000005">
    <property type="protein sequence ID" value="KAJ5370865.1"/>
    <property type="molecule type" value="Genomic_DNA"/>
</dbReference>
<protein>
    <submittedName>
        <fullName evidence="2">Uncharacterized protein</fullName>
    </submittedName>
</protein>
<evidence type="ECO:0000256" key="1">
    <source>
        <dbReference type="SAM" id="MobiDB-lite"/>
    </source>
</evidence>
<reference evidence="2" key="1">
    <citation type="submission" date="2022-11" db="EMBL/GenBank/DDBJ databases">
        <authorList>
            <person name="Petersen C."/>
        </authorList>
    </citation>
    <scope>NUCLEOTIDE SEQUENCE</scope>
    <source>
        <strain evidence="2">IBT 29864</strain>
    </source>
</reference>
<name>A0A9W9S2U0_9EURO</name>
<feature type="compositionally biased region" description="Polar residues" evidence="1">
    <location>
        <begin position="435"/>
        <end position="451"/>
    </location>
</feature>
<dbReference type="AlphaFoldDB" id="A0A9W9S2U0"/>
<evidence type="ECO:0000313" key="2">
    <source>
        <dbReference type="EMBL" id="KAJ5370865.1"/>
    </source>
</evidence>
<organism evidence="2 3">
    <name type="scientific">Penicillium cataractarum</name>
    <dbReference type="NCBI Taxonomy" id="2100454"/>
    <lineage>
        <taxon>Eukaryota</taxon>
        <taxon>Fungi</taxon>
        <taxon>Dikarya</taxon>
        <taxon>Ascomycota</taxon>
        <taxon>Pezizomycotina</taxon>
        <taxon>Eurotiomycetes</taxon>
        <taxon>Eurotiomycetidae</taxon>
        <taxon>Eurotiales</taxon>
        <taxon>Aspergillaceae</taxon>
        <taxon>Penicillium</taxon>
    </lineage>
</organism>
<proteinExistence type="predicted"/>
<feature type="region of interest" description="Disordered" evidence="1">
    <location>
        <begin position="1"/>
        <end position="31"/>
    </location>
</feature>
<dbReference type="PANTHER" id="PTHR33604:SF3">
    <property type="entry name" value="OSJNBA0004B13.7 PROTEIN"/>
    <property type="match status" value="1"/>
</dbReference>